<reference evidence="2 3" key="1">
    <citation type="submission" date="2020-05" db="EMBL/GenBank/DDBJ databases">
        <authorList>
            <person name="Campoy J."/>
            <person name="Schneeberger K."/>
            <person name="Spophaly S."/>
        </authorList>
    </citation>
    <scope>NUCLEOTIDE SEQUENCE [LARGE SCALE GENOMIC DNA]</scope>
    <source>
        <strain evidence="2">PruArmRojPasFocal</strain>
    </source>
</reference>
<sequence>MGYTFSIVAACRVIDSLSCIPLIKSVKVEVFFSGPRVIKRKSKNNQKIRSNYQKRKSNDSKNLRESMTLQAATMEKIQLDTADKLVRLGGKV</sequence>
<accession>A0A6J5V7F4</accession>
<name>A0A6J5V7F4_PRUAR</name>
<proteinExistence type="predicted"/>
<evidence type="ECO:0000256" key="1">
    <source>
        <dbReference type="SAM" id="MobiDB-lite"/>
    </source>
</evidence>
<feature type="region of interest" description="Disordered" evidence="1">
    <location>
        <begin position="43"/>
        <end position="62"/>
    </location>
</feature>
<gene>
    <name evidence="2" type="ORF">CURHAP_LOCUS40655</name>
</gene>
<dbReference type="EMBL" id="CAEKDK010000006">
    <property type="protein sequence ID" value="CAB4284976.1"/>
    <property type="molecule type" value="Genomic_DNA"/>
</dbReference>
<protein>
    <submittedName>
        <fullName evidence="2">Uncharacterized protein</fullName>
    </submittedName>
</protein>
<dbReference type="AlphaFoldDB" id="A0A6J5V7F4"/>
<dbReference type="Proteomes" id="UP000507222">
    <property type="component" value="Unassembled WGS sequence"/>
</dbReference>
<evidence type="ECO:0000313" key="2">
    <source>
        <dbReference type="EMBL" id="CAB4284976.1"/>
    </source>
</evidence>
<evidence type="ECO:0000313" key="3">
    <source>
        <dbReference type="Proteomes" id="UP000507222"/>
    </source>
</evidence>
<organism evidence="2 3">
    <name type="scientific">Prunus armeniaca</name>
    <name type="common">Apricot</name>
    <name type="synonym">Armeniaca vulgaris</name>
    <dbReference type="NCBI Taxonomy" id="36596"/>
    <lineage>
        <taxon>Eukaryota</taxon>
        <taxon>Viridiplantae</taxon>
        <taxon>Streptophyta</taxon>
        <taxon>Embryophyta</taxon>
        <taxon>Tracheophyta</taxon>
        <taxon>Spermatophyta</taxon>
        <taxon>Magnoliopsida</taxon>
        <taxon>eudicotyledons</taxon>
        <taxon>Gunneridae</taxon>
        <taxon>Pentapetalae</taxon>
        <taxon>rosids</taxon>
        <taxon>fabids</taxon>
        <taxon>Rosales</taxon>
        <taxon>Rosaceae</taxon>
        <taxon>Amygdaloideae</taxon>
        <taxon>Amygdaleae</taxon>
        <taxon>Prunus</taxon>
    </lineage>
</organism>